<comment type="caution">
    <text evidence="2">The sequence shown here is derived from an EMBL/GenBank/DDBJ whole genome shotgun (WGS) entry which is preliminary data.</text>
</comment>
<keyword evidence="3" id="KW-1185">Reference proteome</keyword>
<protein>
    <recommendedName>
        <fullName evidence="1">Restriction endonuclease type IV Mrr domain-containing protein</fullName>
    </recommendedName>
</protein>
<proteinExistence type="predicted"/>
<gene>
    <name evidence="2" type="ORF">EHQ69_01880</name>
</gene>
<dbReference type="GO" id="GO:0003677">
    <property type="term" value="F:DNA binding"/>
    <property type="evidence" value="ECO:0007669"/>
    <property type="project" value="InterPro"/>
</dbReference>
<dbReference type="RefSeq" id="WP_135588897.1">
    <property type="nucleotide sequence ID" value="NZ_RQGO01000003.1"/>
</dbReference>
<dbReference type="Proteomes" id="UP000298263">
    <property type="component" value="Unassembled WGS sequence"/>
</dbReference>
<dbReference type="Pfam" id="PF04471">
    <property type="entry name" value="Mrr_cat"/>
    <property type="match status" value="1"/>
</dbReference>
<dbReference type="EMBL" id="RQGP01000007">
    <property type="protein sequence ID" value="TGL96224.1"/>
    <property type="molecule type" value="Genomic_DNA"/>
</dbReference>
<organism evidence="2 3">
    <name type="scientific">Leptospira congkakensis</name>
    <dbReference type="NCBI Taxonomy" id="2484932"/>
    <lineage>
        <taxon>Bacteria</taxon>
        <taxon>Pseudomonadati</taxon>
        <taxon>Spirochaetota</taxon>
        <taxon>Spirochaetia</taxon>
        <taxon>Leptospirales</taxon>
        <taxon>Leptospiraceae</taxon>
        <taxon>Leptospira</taxon>
    </lineage>
</organism>
<dbReference type="Gene3D" id="3.40.1350.10">
    <property type="match status" value="1"/>
</dbReference>
<reference evidence="2" key="1">
    <citation type="journal article" date="2019" name="PLoS Negl. Trop. Dis.">
        <title>Revisiting the worldwide diversity of Leptospira species in the environment.</title>
        <authorList>
            <person name="Vincent A.T."/>
            <person name="Schiettekatte O."/>
            <person name="Bourhy P."/>
            <person name="Veyrier F.J."/>
            <person name="Picardeau M."/>
        </authorList>
    </citation>
    <scope>NUCLEOTIDE SEQUENCE [LARGE SCALE GENOMIC DNA]</scope>
    <source>
        <strain evidence="2">201702422</strain>
    </source>
</reference>
<dbReference type="InterPro" id="IPR007560">
    <property type="entry name" value="Restrct_endonuc_IV_Mrr"/>
</dbReference>
<accession>A0A4Z1A997</accession>
<dbReference type="OrthoDB" id="811374at2"/>
<name>A0A4Z1A997_9LEPT</name>
<evidence type="ECO:0000313" key="3">
    <source>
        <dbReference type="Proteomes" id="UP000298263"/>
    </source>
</evidence>
<evidence type="ECO:0000313" key="2">
    <source>
        <dbReference type="EMBL" id="TGL96224.1"/>
    </source>
</evidence>
<sequence length="138" mass="16029">MKILTEDLIKKELANSKPPFAYKDIKDYPINDLDHRVFEIFIYTLFESVIKYPDKNKLSHIKSNFDKVHLCRGIKDGGRDIILSSVGKNNGVVQCKRYNSPIDKSLAAKEIIKFCLNSLFNKEFIEEKKFDYYLVTAS</sequence>
<dbReference type="InterPro" id="IPR011856">
    <property type="entry name" value="tRNA_endonuc-like_dom_sf"/>
</dbReference>
<dbReference type="AlphaFoldDB" id="A0A4Z1A997"/>
<dbReference type="GO" id="GO:0004519">
    <property type="term" value="F:endonuclease activity"/>
    <property type="evidence" value="ECO:0007669"/>
    <property type="project" value="InterPro"/>
</dbReference>
<evidence type="ECO:0000259" key="1">
    <source>
        <dbReference type="Pfam" id="PF04471"/>
    </source>
</evidence>
<dbReference type="GO" id="GO:0009307">
    <property type="term" value="P:DNA restriction-modification system"/>
    <property type="evidence" value="ECO:0007669"/>
    <property type="project" value="InterPro"/>
</dbReference>
<feature type="domain" description="Restriction endonuclease type IV Mrr" evidence="1">
    <location>
        <begin position="64"/>
        <end position="104"/>
    </location>
</feature>